<dbReference type="PROSITE" id="PS51257">
    <property type="entry name" value="PROKAR_LIPOPROTEIN"/>
    <property type="match status" value="1"/>
</dbReference>
<keyword evidence="1" id="KW-0677">Repeat</keyword>
<evidence type="ECO:0000313" key="6">
    <source>
        <dbReference type="Proteomes" id="UP000798808"/>
    </source>
</evidence>
<feature type="chain" id="PRO_5045499691" evidence="4">
    <location>
        <begin position="21"/>
        <end position="189"/>
    </location>
</feature>
<feature type="repeat" description="ANK" evidence="3">
    <location>
        <begin position="105"/>
        <end position="137"/>
    </location>
</feature>
<dbReference type="SUPFAM" id="SSF48403">
    <property type="entry name" value="Ankyrin repeat"/>
    <property type="match status" value="1"/>
</dbReference>
<sequence>MKRLKIKGLMAALTIMLAAACSGTGQEMKKSEGSATAEAPDMSIHEAVFMGNIKAVEAHVASGTDLDKKDQWGSTPLTIAATFNRTEAGKALIKGGANLNLPNKEGSTPLQVAAFFGRTELVEALLQAGADKDVKNNFGNTAYEVVTMPFDTLKPIYDQIGKDLGPLGFKMDYERLKAARPVIAELLKK</sequence>
<proteinExistence type="predicted"/>
<dbReference type="PANTHER" id="PTHR24171">
    <property type="entry name" value="ANKYRIN REPEAT DOMAIN-CONTAINING PROTEIN 39-RELATED"/>
    <property type="match status" value="1"/>
</dbReference>
<feature type="repeat" description="ANK" evidence="3">
    <location>
        <begin position="72"/>
        <end position="104"/>
    </location>
</feature>
<protein>
    <submittedName>
        <fullName evidence="5">Ankyrin repeat domain-containing protein</fullName>
    </submittedName>
</protein>
<dbReference type="SMART" id="SM00248">
    <property type="entry name" value="ANK"/>
    <property type="match status" value="2"/>
</dbReference>
<keyword evidence="2 3" id="KW-0040">ANK repeat</keyword>
<dbReference type="RefSeq" id="WP_155171827.1">
    <property type="nucleotide sequence ID" value="NZ_BAAAFL010000006.1"/>
</dbReference>
<name>A0ABW9RRC5_9BACT</name>
<feature type="signal peptide" evidence="4">
    <location>
        <begin position="1"/>
        <end position="20"/>
    </location>
</feature>
<evidence type="ECO:0000256" key="1">
    <source>
        <dbReference type="ARBA" id="ARBA00022737"/>
    </source>
</evidence>
<evidence type="ECO:0000256" key="3">
    <source>
        <dbReference type="PROSITE-ProRule" id="PRU00023"/>
    </source>
</evidence>
<dbReference type="InterPro" id="IPR036770">
    <property type="entry name" value="Ankyrin_rpt-contain_sf"/>
</dbReference>
<evidence type="ECO:0000313" key="5">
    <source>
        <dbReference type="EMBL" id="MTI25580.1"/>
    </source>
</evidence>
<accession>A0ABW9RRC5</accession>
<dbReference type="PROSITE" id="PS50297">
    <property type="entry name" value="ANK_REP_REGION"/>
    <property type="match status" value="2"/>
</dbReference>
<evidence type="ECO:0000256" key="4">
    <source>
        <dbReference type="SAM" id="SignalP"/>
    </source>
</evidence>
<dbReference type="Pfam" id="PF12796">
    <property type="entry name" value="Ank_2"/>
    <property type="match status" value="1"/>
</dbReference>
<dbReference type="PROSITE" id="PS50088">
    <property type="entry name" value="ANK_REPEAT"/>
    <property type="match status" value="2"/>
</dbReference>
<dbReference type="PRINTS" id="PR01415">
    <property type="entry name" value="ANKYRIN"/>
</dbReference>
<dbReference type="EMBL" id="SMLW01000526">
    <property type="protein sequence ID" value="MTI25580.1"/>
    <property type="molecule type" value="Genomic_DNA"/>
</dbReference>
<dbReference type="InterPro" id="IPR002110">
    <property type="entry name" value="Ankyrin_rpt"/>
</dbReference>
<keyword evidence="6" id="KW-1185">Reference proteome</keyword>
<organism evidence="5 6">
    <name type="scientific">Fulvivirga kasyanovii</name>
    <dbReference type="NCBI Taxonomy" id="396812"/>
    <lineage>
        <taxon>Bacteria</taxon>
        <taxon>Pseudomonadati</taxon>
        <taxon>Bacteroidota</taxon>
        <taxon>Cytophagia</taxon>
        <taxon>Cytophagales</taxon>
        <taxon>Fulvivirgaceae</taxon>
        <taxon>Fulvivirga</taxon>
    </lineage>
</organism>
<dbReference type="Gene3D" id="1.25.40.20">
    <property type="entry name" value="Ankyrin repeat-containing domain"/>
    <property type="match status" value="1"/>
</dbReference>
<evidence type="ECO:0000256" key="2">
    <source>
        <dbReference type="ARBA" id="ARBA00023043"/>
    </source>
</evidence>
<keyword evidence="4" id="KW-0732">Signal</keyword>
<reference evidence="5 6" key="1">
    <citation type="submission" date="2019-02" db="EMBL/GenBank/DDBJ databases">
        <authorList>
            <person name="Goldberg S.R."/>
            <person name="Haltli B.A."/>
            <person name="Correa H."/>
            <person name="Russell K.G."/>
        </authorList>
    </citation>
    <scope>NUCLEOTIDE SEQUENCE [LARGE SCALE GENOMIC DNA]</scope>
    <source>
        <strain evidence="5 6">JCM 16186</strain>
    </source>
</reference>
<gene>
    <name evidence="5" type="ORF">E1163_11560</name>
</gene>
<comment type="caution">
    <text evidence="5">The sequence shown here is derived from an EMBL/GenBank/DDBJ whole genome shotgun (WGS) entry which is preliminary data.</text>
</comment>
<dbReference type="Proteomes" id="UP000798808">
    <property type="component" value="Unassembled WGS sequence"/>
</dbReference>